<evidence type="ECO:0000256" key="2">
    <source>
        <dbReference type="ARBA" id="ARBA00007977"/>
    </source>
</evidence>
<evidence type="ECO:0000256" key="3">
    <source>
        <dbReference type="ARBA" id="ARBA00022475"/>
    </source>
</evidence>
<dbReference type="PANTHER" id="PTHR30106">
    <property type="entry name" value="INNER MEMBRANE PROTEIN YEIH-RELATED"/>
    <property type="match status" value="1"/>
</dbReference>
<dbReference type="Proteomes" id="UP000019226">
    <property type="component" value="Chromosome"/>
</dbReference>
<feature type="transmembrane region" description="Helical" evidence="7">
    <location>
        <begin position="222"/>
        <end position="243"/>
    </location>
</feature>
<keyword evidence="4 7" id="KW-0812">Transmembrane</keyword>
<organism evidence="8 9">
    <name type="scientific">Corynebacterium casei LMG S-19264</name>
    <dbReference type="NCBI Taxonomy" id="1285583"/>
    <lineage>
        <taxon>Bacteria</taxon>
        <taxon>Bacillati</taxon>
        <taxon>Actinomycetota</taxon>
        <taxon>Actinomycetes</taxon>
        <taxon>Mycobacteriales</taxon>
        <taxon>Corynebacteriaceae</taxon>
        <taxon>Corynebacterium</taxon>
    </lineage>
</organism>
<evidence type="ECO:0000256" key="1">
    <source>
        <dbReference type="ARBA" id="ARBA00004651"/>
    </source>
</evidence>
<dbReference type="GeneID" id="82876346"/>
<keyword evidence="9" id="KW-1185">Reference proteome</keyword>
<reference evidence="9" key="1">
    <citation type="submission" date="2013-02" db="EMBL/GenBank/DDBJ databases">
        <title>The complete genome sequence of Corynebacterium casei LMG S-19264 (=DSM 44701).</title>
        <authorList>
            <person name="Ruckert C."/>
            <person name="Albersmeier A."/>
            <person name="Kalinowski J."/>
        </authorList>
    </citation>
    <scope>NUCLEOTIDE SEQUENCE [LARGE SCALE GENOMIC DNA]</scope>
    <source>
        <strain evidence="9">LMG S-19264</strain>
    </source>
</reference>
<dbReference type="Pfam" id="PF03601">
    <property type="entry name" value="Cons_hypoth698"/>
    <property type="match status" value="1"/>
</dbReference>
<dbReference type="InterPro" id="IPR018383">
    <property type="entry name" value="UPF0324_pro"/>
</dbReference>
<feature type="transmembrane region" description="Helical" evidence="7">
    <location>
        <begin position="293"/>
        <end position="310"/>
    </location>
</feature>
<proteinExistence type="inferred from homology"/>
<protein>
    <recommendedName>
        <fullName evidence="10">Sulfate exporter family transporter</fullName>
    </recommendedName>
</protein>
<evidence type="ECO:0000313" key="8">
    <source>
        <dbReference type="EMBL" id="AHI18714.1"/>
    </source>
</evidence>
<feature type="transmembrane region" description="Helical" evidence="7">
    <location>
        <begin position="164"/>
        <end position="189"/>
    </location>
</feature>
<dbReference type="PANTHER" id="PTHR30106:SF2">
    <property type="entry name" value="UPF0324 INNER MEMBRANE PROTEIN YEIH"/>
    <property type="match status" value="1"/>
</dbReference>
<evidence type="ECO:0000256" key="5">
    <source>
        <dbReference type="ARBA" id="ARBA00022989"/>
    </source>
</evidence>
<feature type="transmembrane region" description="Helical" evidence="7">
    <location>
        <begin position="263"/>
        <end position="281"/>
    </location>
</feature>
<keyword evidence="6 7" id="KW-0472">Membrane</keyword>
<name>A0ABN4C7Y9_9CORY</name>
<keyword evidence="5 7" id="KW-1133">Transmembrane helix</keyword>
<evidence type="ECO:0008006" key="10">
    <source>
        <dbReference type="Google" id="ProtNLM"/>
    </source>
</evidence>
<sequence length="344" mass="35342">MSTGILAPASIEVQPRARAITTYAPGLLLCLVGAIIAMLFSSFIPGLSAMIVAIIEGIALTNMTQLPSTFSPGIQVAAKTLLRWGIVFLGLKLVSADVRGLGLPMLLVIVCIVSGGIIGPLLIGRLLKMKPAQVLLIACGFSICGAAAVAGVEGASDAEEDVVIAVALVVIFGTIMIPTIPFLGALAGLAPETMGMWAGGSIHEVAQVVAAGGVIGGSALEIAVVVKLARVLMLAPVVFILSLVKRRQSSGVQTTGHEKRPPIVPLFIIGFLSMVLLRSTVDLPEPVLATGDFLQTILLATAMFALGCGVKIQSLLHVGVRPFVLAFASTGIVATIAFVGIELV</sequence>
<evidence type="ECO:0000313" key="9">
    <source>
        <dbReference type="Proteomes" id="UP000019226"/>
    </source>
</evidence>
<comment type="similarity">
    <text evidence="2">Belongs to the UPF0324 family.</text>
</comment>
<evidence type="ECO:0000256" key="4">
    <source>
        <dbReference type="ARBA" id="ARBA00022692"/>
    </source>
</evidence>
<evidence type="ECO:0000256" key="6">
    <source>
        <dbReference type="ARBA" id="ARBA00023136"/>
    </source>
</evidence>
<evidence type="ECO:0000256" key="7">
    <source>
        <dbReference type="SAM" id="Phobius"/>
    </source>
</evidence>
<keyword evidence="3" id="KW-1003">Cell membrane</keyword>
<gene>
    <name evidence="8" type="ORF">CCASEI_00645</name>
</gene>
<feature type="transmembrane region" description="Helical" evidence="7">
    <location>
        <begin position="101"/>
        <end position="122"/>
    </location>
</feature>
<feature type="transmembrane region" description="Helical" evidence="7">
    <location>
        <begin position="134"/>
        <end position="152"/>
    </location>
</feature>
<dbReference type="RefSeq" id="WP_025386865.1">
    <property type="nucleotide sequence ID" value="NZ_CP004350.1"/>
</dbReference>
<accession>A0ABN4C7Y9</accession>
<comment type="subcellular location">
    <subcellularLocation>
        <location evidence="1">Cell membrane</location>
        <topology evidence="1">Multi-pass membrane protein</topology>
    </subcellularLocation>
</comment>
<feature type="transmembrane region" description="Helical" evidence="7">
    <location>
        <begin position="322"/>
        <end position="341"/>
    </location>
</feature>
<dbReference type="EMBL" id="CP004350">
    <property type="protein sequence ID" value="AHI18714.1"/>
    <property type="molecule type" value="Genomic_DNA"/>
</dbReference>